<dbReference type="Proteomes" id="UP000267027">
    <property type="component" value="Unassembled WGS sequence"/>
</dbReference>
<dbReference type="WBParaSite" id="ACOC_0000708401-mRNA-1">
    <property type="protein sequence ID" value="ACOC_0000708401-mRNA-1"/>
    <property type="gene ID" value="ACOC_0000708401"/>
</dbReference>
<sequence>MVVPDETLKASSQVVLFRAIVMHQNEFIAAPKEVVAIPSVSSELDRRTDCVLTSCRCLVDECHVSNFDVHWNVILLLWPLKLRTSSPFKPNGIKSFFFTSSLKKLEEVGVSIQVIGTGKRKLYSGAVIDLPAILFETLSPETMRDLVWIFSQLIDLDGTVGVTHIYDLEIRSSNVLVLPIEVYEDEIHSLDEGSGCIDYVLIVAI</sequence>
<evidence type="ECO:0000313" key="3">
    <source>
        <dbReference type="WBParaSite" id="ACOC_0000708401-mRNA-1"/>
    </source>
</evidence>
<dbReference type="OrthoDB" id="7832001at2759"/>
<accession>A0A0R3PPG3</accession>
<reference evidence="3" key="1">
    <citation type="submission" date="2017-02" db="UniProtKB">
        <authorList>
            <consortium name="WormBaseParasite"/>
        </authorList>
    </citation>
    <scope>IDENTIFICATION</scope>
</reference>
<keyword evidence="2" id="KW-1185">Reference proteome</keyword>
<name>A0A0R3PPG3_ANGCS</name>
<dbReference type="EMBL" id="UYYA01004003">
    <property type="protein sequence ID" value="VDM58670.1"/>
    <property type="molecule type" value="Genomic_DNA"/>
</dbReference>
<gene>
    <name evidence="1" type="ORF">ACOC_LOCUS7085</name>
</gene>
<proteinExistence type="predicted"/>
<dbReference type="AlphaFoldDB" id="A0A0R3PPG3"/>
<evidence type="ECO:0000313" key="2">
    <source>
        <dbReference type="Proteomes" id="UP000267027"/>
    </source>
</evidence>
<protein>
    <submittedName>
        <fullName evidence="3">DUF4283 domain-containing protein</fullName>
    </submittedName>
</protein>
<evidence type="ECO:0000313" key="1">
    <source>
        <dbReference type="EMBL" id="VDM58670.1"/>
    </source>
</evidence>
<reference evidence="1 2" key="2">
    <citation type="submission" date="2018-11" db="EMBL/GenBank/DDBJ databases">
        <authorList>
            <consortium name="Pathogen Informatics"/>
        </authorList>
    </citation>
    <scope>NUCLEOTIDE SEQUENCE [LARGE SCALE GENOMIC DNA]</scope>
    <source>
        <strain evidence="1 2">Costa Rica</strain>
    </source>
</reference>
<organism evidence="3">
    <name type="scientific">Angiostrongylus costaricensis</name>
    <name type="common">Nematode worm</name>
    <dbReference type="NCBI Taxonomy" id="334426"/>
    <lineage>
        <taxon>Eukaryota</taxon>
        <taxon>Metazoa</taxon>
        <taxon>Ecdysozoa</taxon>
        <taxon>Nematoda</taxon>
        <taxon>Chromadorea</taxon>
        <taxon>Rhabditida</taxon>
        <taxon>Rhabditina</taxon>
        <taxon>Rhabditomorpha</taxon>
        <taxon>Strongyloidea</taxon>
        <taxon>Metastrongylidae</taxon>
        <taxon>Angiostrongylus</taxon>
    </lineage>
</organism>